<protein>
    <submittedName>
        <fullName evidence="2">Uncharacterized protein</fullName>
    </submittedName>
</protein>
<reference evidence="3" key="1">
    <citation type="journal article" date="2019" name="Int. J. Syst. Evol. Microbiol.">
        <title>The Global Catalogue of Microorganisms (GCM) 10K type strain sequencing project: providing services to taxonomists for standard genome sequencing and annotation.</title>
        <authorList>
            <consortium name="The Broad Institute Genomics Platform"/>
            <consortium name="The Broad Institute Genome Sequencing Center for Infectious Disease"/>
            <person name="Wu L."/>
            <person name="Ma J."/>
        </authorList>
    </citation>
    <scope>NUCLEOTIDE SEQUENCE [LARGE SCALE GENOMIC DNA]</scope>
    <source>
        <strain evidence="3">JCM 17494</strain>
    </source>
</reference>
<feature type="region of interest" description="Disordered" evidence="1">
    <location>
        <begin position="1"/>
        <end position="38"/>
    </location>
</feature>
<dbReference type="EMBL" id="BAABBE010000010">
    <property type="protein sequence ID" value="GAA3647794.1"/>
    <property type="molecule type" value="Genomic_DNA"/>
</dbReference>
<proteinExistence type="predicted"/>
<evidence type="ECO:0000313" key="2">
    <source>
        <dbReference type="EMBL" id="GAA3647794.1"/>
    </source>
</evidence>
<comment type="caution">
    <text evidence="2">The sequence shown here is derived from an EMBL/GenBank/DDBJ whole genome shotgun (WGS) entry which is preliminary data.</text>
</comment>
<organism evidence="2 3">
    <name type="scientific">Lentzea roselyniae</name>
    <dbReference type="NCBI Taxonomy" id="531940"/>
    <lineage>
        <taxon>Bacteria</taxon>
        <taxon>Bacillati</taxon>
        <taxon>Actinomycetota</taxon>
        <taxon>Actinomycetes</taxon>
        <taxon>Pseudonocardiales</taxon>
        <taxon>Pseudonocardiaceae</taxon>
        <taxon>Lentzea</taxon>
    </lineage>
</organism>
<evidence type="ECO:0000313" key="3">
    <source>
        <dbReference type="Proteomes" id="UP001500711"/>
    </source>
</evidence>
<gene>
    <name evidence="2" type="ORF">GCM10022267_38000</name>
</gene>
<evidence type="ECO:0000256" key="1">
    <source>
        <dbReference type="SAM" id="MobiDB-lite"/>
    </source>
</evidence>
<accession>A0ABP7B4L1</accession>
<keyword evidence="3" id="KW-1185">Reference proteome</keyword>
<dbReference type="Proteomes" id="UP001500711">
    <property type="component" value="Unassembled WGS sequence"/>
</dbReference>
<sequence>MKMNRNAVATEPITMHSAPSSGAPLAPPRRRRRTARPAIPARLLRSDRPNATLVLVEGSYVVADREEPLSGALPVVTRDELLERLGGR</sequence>
<name>A0ABP7B4L1_9PSEU</name>